<dbReference type="SUPFAM" id="SSF52313">
    <property type="entry name" value="Ribosomal protein S2"/>
    <property type="match status" value="1"/>
</dbReference>
<dbReference type="PANTHER" id="PTHR12534">
    <property type="entry name" value="30S RIBOSOMAL PROTEIN S2 PROKARYOTIC AND ORGANELLAR"/>
    <property type="match status" value="1"/>
</dbReference>
<dbReference type="OrthoDB" id="9808036at2"/>
<keyword evidence="9" id="KW-1185">Reference proteome</keyword>
<keyword evidence="2 5" id="KW-0689">Ribosomal protein</keyword>
<dbReference type="Gene3D" id="1.10.287.610">
    <property type="entry name" value="Helix hairpin bin"/>
    <property type="match status" value="1"/>
</dbReference>
<evidence type="ECO:0000256" key="3">
    <source>
        <dbReference type="ARBA" id="ARBA00023274"/>
    </source>
</evidence>
<evidence type="ECO:0000256" key="4">
    <source>
        <dbReference type="ARBA" id="ARBA00035256"/>
    </source>
</evidence>
<dbReference type="GO" id="GO:0022627">
    <property type="term" value="C:cytosolic small ribosomal subunit"/>
    <property type="evidence" value="ECO:0007669"/>
    <property type="project" value="TreeGrafter"/>
</dbReference>
<reference evidence="9" key="1">
    <citation type="submission" date="2010-04" db="EMBL/GenBank/DDBJ databases">
        <title>Complete genome sequence of Nitrosococcus halophilus Nc4, a salt-adapted, aerobic obligate ammonia-oxidizing sulfur purple bacterium.</title>
        <authorList>
            <consortium name="US DOE Joint Genome Institute"/>
            <person name="Campbell M.A."/>
            <person name="Malfatti S.A."/>
            <person name="Chain P.S.G."/>
            <person name="Heidelberg J.F."/>
            <person name="Ward B.B."/>
            <person name="Klotz M.G."/>
        </authorList>
    </citation>
    <scope>NUCLEOTIDE SEQUENCE [LARGE SCALE GENOMIC DNA]</scope>
    <source>
        <strain evidence="9">Nc4</strain>
    </source>
</reference>
<gene>
    <name evidence="5" type="primary">rpsB</name>
    <name evidence="8" type="ordered locus">Nhal_2452</name>
</gene>
<dbReference type="InterPro" id="IPR001865">
    <property type="entry name" value="Ribosomal_uS2"/>
</dbReference>
<dbReference type="HAMAP" id="MF_00291_B">
    <property type="entry name" value="Ribosomal_uS2_B"/>
    <property type="match status" value="1"/>
</dbReference>
<dbReference type="InterPro" id="IPR023591">
    <property type="entry name" value="Ribosomal_uS2_flav_dom_sf"/>
</dbReference>
<sequence>MANVTMRQMLEAGVHFGHQARYWNPKMAPYIFGKRNNIHIINLEETLPLYNEATNFLGRLAANKGTVLFVGTKRAAQEAIHEEAERCGMPYVNRRWLGGMLTNFQTVRRSIKRLHDLEAMIQDGSLERLKKREALTVRRERDKLENSLGGIKNMTHLPDALFIIDVEHERIAVDEAAKLGIPVVAVVDTNSSPKKVDYIIPGNDDSIRALRLYARGIADAIVEARATAAATSASKAGKDEFVEMEEASEGGTAPESLGGEAATADTGSS</sequence>
<dbReference type="CDD" id="cd01425">
    <property type="entry name" value="RPS2"/>
    <property type="match status" value="1"/>
</dbReference>
<dbReference type="PROSITE" id="PS00963">
    <property type="entry name" value="RIBOSOMAL_S2_2"/>
    <property type="match status" value="1"/>
</dbReference>
<dbReference type="Proteomes" id="UP000001844">
    <property type="component" value="Chromosome"/>
</dbReference>
<evidence type="ECO:0000256" key="5">
    <source>
        <dbReference type="HAMAP-Rule" id="MF_00291"/>
    </source>
</evidence>
<accession>D5BVW1</accession>
<organism evidence="8 9">
    <name type="scientific">Nitrosococcus halophilus (strain Nc4)</name>
    <dbReference type="NCBI Taxonomy" id="472759"/>
    <lineage>
        <taxon>Bacteria</taxon>
        <taxon>Pseudomonadati</taxon>
        <taxon>Pseudomonadota</taxon>
        <taxon>Gammaproteobacteria</taxon>
        <taxon>Chromatiales</taxon>
        <taxon>Chromatiaceae</taxon>
        <taxon>Nitrosococcus</taxon>
    </lineage>
</organism>
<dbReference type="RefSeq" id="WP_013033400.1">
    <property type="nucleotide sequence ID" value="NC_013960.1"/>
</dbReference>
<feature type="region of interest" description="Disordered" evidence="7">
    <location>
        <begin position="231"/>
        <end position="269"/>
    </location>
</feature>
<dbReference type="InterPro" id="IPR005706">
    <property type="entry name" value="Ribosomal_uS2_bac/mit/plastid"/>
</dbReference>
<dbReference type="PRINTS" id="PR00395">
    <property type="entry name" value="RIBOSOMALS2"/>
</dbReference>
<proteinExistence type="inferred from homology"/>
<evidence type="ECO:0000313" key="8">
    <source>
        <dbReference type="EMBL" id="ADE15540.1"/>
    </source>
</evidence>
<dbReference type="InterPro" id="IPR018130">
    <property type="entry name" value="Ribosomal_uS2_CS"/>
</dbReference>
<dbReference type="STRING" id="472759.Nhal_2452"/>
<dbReference type="Pfam" id="PF00318">
    <property type="entry name" value="Ribosomal_S2"/>
    <property type="match status" value="1"/>
</dbReference>
<dbReference type="GO" id="GO:0006412">
    <property type="term" value="P:translation"/>
    <property type="evidence" value="ECO:0007669"/>
    <property type="project" value="UniProtKB-UniRule"/>
</dbReference>
<evidence type="ECO:0000313" key="9">
    <source>
        <dbReference type="Proteomes" id="UP000001844"/>
    </source>
</evidence>
<dbReference type="eggNOG" id="COG0052">
    <property type="taxonomic scope" value="Bacteria"/>
</dbReference>
<dbReference type="GO" id="GO:0003735">
    <property type="term" value="F:structural constituent of ribosome"/>
    <property type="evidence" value="ECO:0007669"/>
    <property type="project" value="InterPro"/>
</dbReference>
<comment type="similarity">
    <text evidence="1 5 6">Belongs to the universal ribosomal protein uS2 family.</text>
</comment>
<dbReference type="PANTHER" id="PTHR12534:SF0">
    <property type="entry name" value="SMALL RIBOSOMAL SUBUNIT PROTEIN US2M"/>
    <property type="match status" value="1"/>
</dbReference>
<name>D5BVW1_NITHN</name>
<dbReference type="PROSITE" id="PS00962">
    <property type="entry name" value="RIBOSOMAL_S2_1"/>
    <property type="match status" value="1"/>
</dbReference>
<dbReference type="EMBL" id="CP001798">
    <property type="protein sequence ID" value="ADE15540.1"/>
    <property type="molecule type" value="Genomic_DNA"/>
</dbReference>
<protein>
    <recommendedName>
        <fullName evidence="4 5">Small ribosomal subunit protein uS2</fullName>
    </recommendedName>
</protein>
<evidence type="ECO:0000256" key="1">
    <source>
        <dbReference type="ARBA" id="ARBA00006242"/>
    </source>
</evidence>
<dbReference type="KEGG" id="nhl:Nhal_2452"/>
<evidence type="ECO:0000256" key="7">
    <source>
        <dbReference type="SAM" id="MobiDB-lite"/>
    </source>
</evidence>
<dbReference type="NCBIfam" id="TIGR01011">
    <property type="entry name" value="rpsB_bact"/>
    <property type="match status" value="1"/>
</dbReference>
<dbReference type="HOGENOM" id="CLU_040318_1_2_6"/>
<evidence type="ECO:0000256" key="6">
    <source>
        <dbReference type="RuleBase" id="RU003631"/>
    </source>
</evidence>
<dbReference type="Gene3D" id="3.40.50.10490">
    <property type="entry name" value="Glucose-6-phosphate isomerase like protein, domain 1"/>
    <property type="match status" value="1"/>
</dbReference>
<evidence type="ECO:0000256" key="2">
    <source>
        <dbReference type="ARBA" id="ARBA00022980"/>
    </source>
</evidence>
<dbReference type="AlphaFoldDB" id="D5BVW1"/>
<dbReference type="FunFam" id="1.10.287.610:FF:000001">
    <property type="entry name" value="30S ribosomal protein S2"/>
    <property type="match status" value="1"/>
</dbReference>
<keyword evidence="3 5" id="KW-0687">Ribonucleoprotein</keyword>